<evidence type="ECO:0000256" key="8">
    <source>
        <dbReference type="SAM" id="Phobius"/>
    </source>
</evidence>
<dbReference type="AlphaFoldDB" id="A0A5B1CRU3"/>
<dbReference type="GO" id="GO:0006355">
    <property type="term" value="P:regulation of DNA-templated transcription"/>
    <property type="evidence" value="ECO:0007669"/>
    <property type="project" value="InterPro"/>
</dbReference>
<evidence type="ECO:0000259" key="11">
    <source>
        <dbReference type="PROSITE" id="PS50113"/>
    </source>
</evidence>
<dbReference type="SUPFAM" id="SSF47384">
    <property type="entry name" value="Homodimeric domain of signal transducing histidine kinase"/>
    <property type="match status" value="1"/>
</dbReference>
<dbReference type="RefSeq" id="WP_149752998.1">
    <property type="nucleotide sequence ID" value="NZ_LWSK01000090.1"/>
</dbReference>
<dbReference type="InterPro" id="IPR003660">
    <property type="entry name" value="HAMP_dom"/>
</dbReference>
<dbReference type="Pfam" id="PF02518">
    <property type="entry name" value="HATPase_c"/>
    <property type="match status" value="1"/>
</dbReference>
<evidence type="ECO:0000313" key="14">
    <source>
        <dbReference type="Proteomes" id="UP000322699"/>
    </source>
</evidence>
<comment type="caution">
    <text evidence="13">The sequence shown here is derived from an EMBL/GenBank/DDBJ whole genome shotgun (WGS) entry which is preliminary data.</text>
</comment>
<feature type="transmembrane region" description="Helical" evidence="8">
    <location>
        <begin position="246"/>
        <end position="267"/>
    </location>
</feature>
<dbReference type="PROSITE" id="PS50112">
    <property type="entry name" value="PAS"/>
    <property type="match status" value="2"/>
</dbReference>
<dbReference type="SMART" id="SM00086">
    <property type="entry name" value="PAC"/>
    <property type="match status" value="2"/>
</dbReference>
<dbReference type="GO" id="GO:0016020">
    <property type="term" value="C:membrane"/>
    <property type="evidence" value="ECO:0007669"/>
    <property type="project" value="UniProtKB-SubCell"/>
</dbReference>
<keyword evidence="7" id="KW-0175">Coiled coil</keyword>
<evidence type="ECO:0000256" key="7">
    <source>
        <dbReference type="SAM" id="Coils"/>
    </source>
</evidence>
<evidence type="ECO:0000256" key="3">
    <source>
        <dbReference type="ARBA" id="ARBA00012438"/>
    </source>
</evidence>
<dbReference type="CDD" id="cd00082">
    <property type="entry name" value="HisKA"/>
    <property type="match status" value="1"/>
</dbReference>
<dbReference type="SMART" id="SM00091">
    <property type="entry name" value="PAS"/>
    <property type="match status" value="2"/>
</dbReference>
<dbReference type="GO" id="GO:0000155">
    <property type="term" value="F:phosphorelay sensor kinase activity"/>
    <property type="evidence" value="ECO:0007669"/>
    <property type="project" value="InterPro"/>
</dbReference>
<keyword evidence="4" id="KW-0597">Phosphoprotein</keyword>
<evidence type="ECO:0000256" key="2">
    <source>
        <dbReference type="ARBA" id="ARBA00004370"/>
    </source>
</evidence>
<feature type="domain" description="PAC" evidence="11">
    <location>
        <begin position="529"/>
        <end position="581"/>
    </location>
</feature>
<dbReference type="PANTHER" id="PTHR43304">
    <property type="entry name" value="PHYTOCHROME-LIKE PROTEIN CPH1"/>
    <property type="match status" value="1"/>
</dbReference>
<evidence type="ECO:0000256" key="1">
    <source>
        <dbReference type="ARBA" id="ARBA00000085"/>
    </source>
</evidence>
<dbReference type="InterPro" id="IPR003661">
    <property type="entry name" value="HisK_dim/P_dom"/>
</dbReference>
<keyword evidence="8" id="KW-0812">Transmembrane</keyword>
<feature type="coiled-coil region" evidence="7">
    <location>
        <begin position="569"/>
        <end position="596"/>
    </location>
</feature>
<proteinExistence type="predicted"/>
<dbReference type="SUPFAM" id="SSF55785">
    <property type="entry name" value="PYP-like sensor domain (PAS domain)"/>
    <property type="match status" value="2"/>
</dbReference>
<dbReference type="Pfam" id="PF08448">
    <property type="entry name" value="PAS_4"/>
    <property type="match status" value="1"/>
</dbReference>
<feature type="transmembrane region" description="Helical" evidence="8">
    <location>
        <begin position="12"/>
        <end position="30"/>
    </location>
</feature>
<organism evidence="13 14">
    <name type="scientific">Rubripirellula obstinata</name>
    <dbReference type="NCBI Taxonomy" id="406547"/>
    <lineage>
        <taxon>Bacteria</taxon>
        <taxon>Pseudomonadati</taxon>
        <taxon>Planctomycetota</taxon>
        <taxon>Planctomycetia</taxon>
        <taxon>Pirellulales</taxon>
        <taxon>Pirellulaceae</taxon>
        <taxon>Rubripirellula</taxon>
    </lineage>
</organism>
<dbReference type="OrthoDB" id="231918at2"/>
<comment type="catalytic activity">
    <reaction evidence="1">
        <text>ATP + protein L-histidine = ADP + protein N-phospho-L-histidine.</text>
        <dbReference type="EC" id="2.7.13.3"/>
    </reaction>
</comment>
<comment type="subcellular location">
    <subcellularLocation>
        <location evidence="2">Membrane</location>
    </subcellularLocation>
</comment>
<keyword evidence="5 13" id="KW-0808">Transferase</keyword>
<feature type="domain" description="Histidine kinase" evidence="9">
    <location>
        <begin position="599"/>
        <end position="812"/>
    </location>
</feature>
<dbReference type="SUPFAM" id="SSF55874">
    <property type="entry name" value="ATPase domain of HSP90 chaperone/DNA topoisomerase II/histidine kinase"/>
    <property type="match status" value="1"/>
</dbReference>
<evidence type="ECO:0000259" key="9">
    <source>
        <dbReference type="PROSITE" id="PS50109"/>
    </source>
</evidence>
<dbReference type="Proteomes" id="UP000322699">
    <property type="component" value="Unassembled WGS sequence"/>
</dbReference>
<dbReference type="InterPro" id="IPR001610">
    <property type="entry name" value="PAC"/>
</dbReference>
<keyword evidence="6" id="KW-0418">Kinase</keyword>
<dbReference type="Gene3D" id="6.10.340.10">
    <property type="match status" value="1"/>
</dbReference>
<evidence type="ECO:0000256" key="5">
    <source>
        <dbReference type="ARBA" id="ARBA00022679"/>
    </source>
</evidence>
<dbReference type="EMBL" id="VRLW01000001">
    <property type="protein sequence ID" value="KAA1262103.1"/>
    <property type="molecule type" value="Genomic_DNA"/>
</dbReference>
<dbReference type="CDD" id="cd06225">
    <property type="entry name" value="HAMP"/>
    <property type="match status" value="1"/>
</dbReference>
<protein>
    <recommendedName>
        <fullName evidence="3">histidine kinase</fullName>
        <ecNumber evidence="3">2.7.13.3</ecNumber>
    </recommendedName>
</protein>
<dbReference type="InterPro" id="IPR013656">
    <property type="entry name" value="PAS_4"/>
</dbReference>
<evidence type="ECO:0000256" key="4">
    <source>
        <dbReference type="ARBA" id="ARBA00022553"/>
    </source>
</evidence>
<dbReference type="InterPro" id="IPR013767">
    <property type="entry name" value="PAS_fold"/>
</dbReference>
<keyword evidence="8" id="KW-0472">Membrane</keyword>
<dbReference type="SMART" id="SM00388">
    <property type="entry name" value="HisKA"/>
    <property type="match status" value="1"/>
</dbReference>
<dbReference type="InterPro" id="IPR003594">
    <property type="entry name" value="HATPase_dom"/>
</dbReference>
<dbReference type="InterPro" id="IPR000700">
    <property type="entry name" value="PAS-assoc_C"/>
</dbReference>
<dbReference type="InterPro" id="IPR005467">
    <property type="entry name" value="His_kinase_dom"/>
</dbReference>
<dbReference type="CDD" id="cd00130">
    <property type="entry name" value="PAS"/>
    <property type="match status" value="2"/>
</dbReference>
<dbReference type="SMART" id="SM00387">
    <property type="entry name" value="HATPase_c"/>
    <property type="match status" value="1"/>
</dbReference>
<dbReference type="Gene3D" id="1.10.287.130">
    <property type="match status" value="1"/>
</dbReference>
<dbReference type="FunFam" id="3.30.565.10:FF:000006">
    <property type="entry name" value="Sensor histidine kinase WalK"/>
    <property type="match status" value="1"/>
</dbReference>
<keyword evidence="14" id="KW-1185">Reference proteome</keyword>
<evidence type="ECO:0000259" key="10">
    <source>
        <dbReference type="PROSITE" id="PS50112"/>
    </source>
</evidence>
<dbReference type="InterPro" id="IPR035965">
    <property type="entry name" value="PAS-like_dom_sf"/>
</dbReference>
<dbReference type="PANTHER" id="PTHR43304:SF1">
    <property type="entry name" value="PAC DOMAIN-CONTAINING PROTEIN"/>
    <property type="match status" value="1"/>
</dbReference>
<dbReference type="Gene3D" id="3.30.565.10">
    <property type="entry name" value="Histidine kinase-like ATPase, C-terminal domain"/>
    <property type="match status" value="1"/>
</dbReference>
<dbReference type="InterPro" id="IPR000014">
    <property type="entry name" value="PAS"/>
</dbReference>
<dbReference type="Gene3D" id="3.30.450.20">
    <property type="entry name" value="PAS domain"/>
    <property type="match status" value="2"/>
</dbReference>
<dbReference type="Pfam" id="PF00672">
    <property type="entry name" value="HAMP"/>
    <property type="match status" value="1"/>
</dbReference>
<sequence>MSEPHSLLRTILYRIIPATLIALSAVWLVTQYHLQKTIRNEVDQRITEKAQLTSTLLSDRIKLLRSSVDVLAKNDFIVNSIADGRQHDQPMNEFFGSLRMPSASFRRATLVDRDGKLVASTQAELPVEPERFIETTMRSKALVDIGSDRILIASPIRANETIAAAIAVEYETESFLDEFQVTKASGRFRFLRHDSVIYDSLSDHFESMETDQWIAIKDPLPGFPHLAAELSESEKIAFSSLRSANVFLGGGIIASLLALFLAILSAARIATQPLNQLINEVSEIREEEDLTRRVKSGGSLEFHQLSESFNEMLRSLSETTVSNAELQESESRLRTFIESVPNGIIVTDASGHITLVNAPIENMFGYSRAEVIGQTVEMFMPNALRDQHRVDRQNYAKAPHHRAMADQKSLFGIHKTGKKVPLEIGLSPVVLADGPGVLACVVDVTERSIQESQNEKMRRETQLILDSIPAMVIYKDDQNRILRVNQAASEMMGAPPQEIEGRHASDFFVEHEKYFLDDQAVMKLGKPRLSIVEEIVMPSGEVRWANRDKIPVFNDHGEAIGVIAVVDDITDLKQAKESLEASNEELKRSNEELAQFAYVASHDLQEPLRKVTSYCTLIQEDYKDILDDNGRTYLNYVVDGAGRMRTLIQDLLSYSKLDSARDENESVDLNKTVNLALENLAESVSESEAQITMDSLPMVIANERQCIQLFQNLIGNSLKYRSASAPVIHIAAEERSGNWVVSVADNGIGIEPQYFDQIFGVFKRLHSMDAYAGTGIGLAICKRIVERLNGRIWVESTPGNGSTFFVEFPKPS</sequence>
<reference evidence="13 14" key="1">
    <citation type="submission" date="2019-08" db="EMBL/GenBank/DDBJ databases">
        <title>Deep-cultivation of Planctomycetes and their phenomic and genomic characterization uncovers novel biology.</title>
        <authorList>
            <person name="Wiegand S."/>
            <person name="Jogler M."/>
            <person name="Boedeker C."/>
            <person name="Pinto D."/>
            <person name="Vollmers J."/>
            <person name="Rivas-Marin E."/>
            <person name="Kohn T."/>
            <person name="Peeters S.H."/>
            <person name="Heuer A."/>
            <person name="Rast P."/>
            <person name="Oberbeckmann S."/>
            <person name="Bunk B."/>
            <person name="Jeske O."/>
            <person name="Meyerdierks A."/>
            <person name="Storesund J.E."/>
            <person name="Kallscheuer N."/>
            <person name="Luecker S."/>
            <person name="Lage O.M."/>
            <person name="Pohl T."/>
            <person name="Merkel B.J."/>
            <person name="Hornburger P."/>
            <person name="Mueller R.-W."/>
            <person name="Bruemmer F."/>
            <person name="Labrenz M."/>
            <person name="Spormann A.M."/>
            <person name="Op Den Camp H."/>
            <person name="Overmann J."/>
            <person name="Amann R."/>
            <person name="Jetten M.S.M."/>
            <person name="Mascher T."/>
            <person name="Medema M.H."/>
            <person name="Devos D.P."/>
            <person name="Kaster A.-K."/>
            <person name="Ovreas L."/>
            <person name="Rohde M."/>
            <person name="Galperin M.Y."/>
            <person name="Jogler C."/>
        </authorList>
    </citation>
    <scope>NUCLEOTIDE SEQUENCE [LARGE SCALE GENOMIC DNA]</scope>
    <source>
        <strain evidence="13 14">LF1</strain>
    </source>
</reference>
<dbReference type="InterPro" id="IPR052162">
    <property type="entry name" value="Sensor_kinase/Photoreceptor"/>
</dbReference>
<accession>A0A5B1CRU3</accession>
<keyword evidence="8" id="KW-1133">Transmembrane helix</keyword>
<dbReference type="EC" id="2.7.13.3" evidence="3"/>
<dbReference type="InterPro" id="IPR036097">
    <property type="entry name" value="HisK_dim/P_sf"/>
</dbReference>
<dbReference type="PROSITE" id="PS50113">
    <property type="entry name" value="PAC"/>
    <property type="match status" value="1"/>
</dbReference>
<dbReference type="InterPro" id="IPR036890">
    <property type="entry name" value="HATPase_C_sf"/>
</dbReference>
<feature type="domain" description="PAS" evidence="10">
    <location>
        <begin position="329"/>
        <end position="382"/>
    </location>
</feature>
<dbReference type="PRINTS" id="PR00344">
    <property type="entry name" value="BCTRLSENSOR"/>
</dbReference>
<dbReference type="PROSITE" id="PS50109">
    <property type="entry name" value="HIS_KIN"/>
    <property type="match status" value="1"/>
</dbReference>
<dbReference type="Pfam" id="PF00989">
    <property type="entry name" value="PAS"/>
    <property type="match status" value="1"/>
</dbReference>
<dbReference type="NCBIfam" id="TIGR00229">
    <property type="entry name" value="sensory_box"/>
    <property type="match status" value="2"/>
</dbReference>
<dbReference type="Pfam" id="PF00512">
    <property type="entry name" value="HisKA"/>
    <property type="match status" value="1"/>
</dbReference>
<gene>
    <name evidence="13" type="primary">cph1_3</name>
    <name evidence="13" type="ORF">LF1_46640</name>
</gene>
<name>A0A5B1CRU3_9BACT</name>
<feature type="domain" description="PAS" evidence="10">
    <location>
        <begin position="457"/>
        <end position="502"/>
    </location>
</feature>
<evidence type="ECO:0000256" key="6">
    <source>
        <dbReference type="ARBA" id="ARBA00022777"/>
    </source>
</evidence>
<dbReference type="PROSITE" id="PS50885">
    <property type="entry name" value="HAMP"/>
    <property type="match status" value="1"/>
</dbReference>
<dbReference type="InterPro" id="IPR004358">
    <property type="entry name" value="Sig_transdc_His_kin-like_C"/>
</dbReference>
<evidence type="ECO:0000313" key="13">
    <source>
        <dbReference type="EMBL" id="KAA1262103.1"/>
    </source>
</evidence>
<feature type="domain" description="HAMP" evidence="12">
    <location>
        <begin position="268"/>
        <end position="321"/>
    </location>
</feature>
<evidence type="ECO:0000259" key="12">
    <source>
        <dbReference type="PROSITE" id="PS50885"/>
    </source>
</evidence>
<dbReference type="SMART" id="SM00304">
    <property type="entry name" value="HAMP"/>
    <property type="match status" value="1"/>
</dbReference>